<dbReference type="GO" id="GO:0006513">
    <property type="term" value="P:protein monoubiquitination"/>
    <property type="evidence" value="ECO:0007669"/>
    <property type="project" value="EnsemblFungi"/>
</dbReference>
<dbReference type="InterPro" id="IPR055194">
    <property type="entry name" value="UBR1-like_WH"/>
</dbReference>
<dbReference type="Pfam" id="PF02207">
    <property type="entry name" value="zf-UBR"/>
    <property type="match status" value="1"/>
</dbReference>
<feature type="zinc finger region" description="UBR-type" evidence="9">
    <location>
        <begin position="111"/>
        <end position="184"/>
    </location>
</feature>
<feature type="region of interest" description="Disordered" evidence="11">
    <location>
        <begin position="1917"/>
        <end position="1940"/>
    </location>
</feature>
<protein>
    <recommendedName>
        <fullName evidence="10">E3 ubiquitin-protein ligase</fullName>
        <ecNumber evidence="10">2.3.2.27</ecNumber>
    </recommendedName>
</protein>
<dbReference type="SMART" id="SM00396">
    <property type="entry name" value="ZnF_UBR1"/>
    <property type="match status" value="1"/>
</dbReference>
<dbReference type="GO" id="GO:0036503">
    <property type="term" value="P:ERAD pathway"/>
    <property type="evidence" value="ECO:0007669"/>
    <property type="project" value="EnsemblFungi"/>
</dbReference>
<dbReference type="GO" id="GO:0000151">
    <property type="term" value="C:ubiquitin ligase complex"/>
    <property type="evidence" value="ECO:0007669"/>
    <property type="project" value="TreeGrafter"/>
</dbReference>
<evidence type="ECO:0000256" key="10">
    <source>
        <dbReference type="RuleBase" id="RU366018"/>
    </source>
</evidence>
<dbReference type="STRING" id="1266660.A0A1G4J7M5"/>
<evidence type="ECO:0000313" key="14">
    <source>
        <dbReference type="Proteomes" id="UP000190274"/>
    </source>
</evidence>
<feature type="region of interest" description="Disordered" evidence="11">
    <location>
        <begin position="1821"/>
        <end position="1848"/>
    </location>
</feature>
<comment type="pathway">
    <text evidence="2 10">Protein modification; protein ubiquitination.</text>
</comment>
<comment type="similarity">
    <text evidence="8 10">Belongs to the E3 ubiquitin-protein ligase UBR1-like family.</text>
</comment>
<proteinExistence type="inferred from homology"/>
<comment type="catalytic activity">
    <reaction evidence="1 10">
        <text>S-ubiquitinyl-[E2 ubiquitin-conjugating enzyme]-L-cysteine + [acceptor protein]-L-lysine = [E2 ubiquitin-conjugating enzyme]-L-cysteine + N(6)-ubiquitinyl-[acceptor protein]-L-lysine.</text>
        <dbReference type="EC" id="2.3.2.27"/>
    </reaction>
</comment>
<dbReference type="GO" id="GO:1990116">
    <property type="term" value="P:ribosome-associated ubiquitin-dependent protein catabolic process"/>
    <property type="evidence" value="ECO:0007669"/>
    <property type="project" value="EnsemblFungi"/>
</dbReference>
<feature type="compositionally biased region" description="Acidic residues" evidence="11">
    <location>
        <begin position="1923"/>
        <end position="1940"/>
    </location>
</feature>
<evidence type="ECO:0000256" key="1">
    <source>
        <dbReference type="ARBA" id="ARBA00000900"/>
    </source>
</evidence>
<dbReference type="GO" id="GO:0090089">
    <property type="term" value="P:regulation of dipeptide transport"/>
    <property type="evidence" value="ECO:0007669"/>
    <property type="project" value="EnsemblFungi"/>
</dbReference>
<dbReference type="GO" id="GO:0071596">
    <property type="term" value="P:ubiquitin-dependent protein catabolic process via the N-end rule pathway"/>
    <property type="evidence" value="ECO:0007669"/>
    <property type="project" value="UniProtKB-UniRule"/>
</dbReference>
<dbReference type="GO" id="GO:0120174">
    <property type="term" value="P:stress-induced homeostatically regulated protein degradation pathway"/>
    <property type="evidence" value="ECO:0007669"/>
    <property type="project" value="EnsemblFungi"/>
</dbReference>
<evidence type="ECO:0000256" key="3">
    <source>
        <dbReference type="ARBA" id="ARBA00022679"/>
    </source>
</evidence>
<keyword evidence="5 10" id="KW-0863">Zinc-finger</keyword>
<dbReference type="GO" id="GO:0000209">
    <property type="term" value="P:protein polyubiquitination"/>
    <property type="evidence" value="ECO:0007669"/>
    <property type="project" value="EnsemblFungi"/>
</dbReference>
<evidence type="ECO:0000313" key="13">
    <source>
        <dbReference type="EMBL" id="SCU85809.1"/>
    </source>
</evidence>
<dbReference type="CDD" id="cd19672">
    <property type="entry name" value="UBR-box_UBR1_like"/>
    <property type="match status" value="1"/>
</dbReference>
<dbReference type="InterPro" id="IPR039164">
    <property type="entry name" value="UBR1-like"/>
</dbReference>
<dbReference type="EMBL" id="LT598454">
    <property type="protein sequence ID" value="SCU85809.1"/>
    <property type="molecule type" value="Genomic_DNA"/>
</dbReference>
<dbReference type="Proteomes" id="UP000190274">
    <property type="component" value="Chromosome D"/>
</dbReference>
<sequence>MIRGETSKMQEHLKAVLQSLHDVPYFQSAKGPKERADVGKTLKSFIFRYLYYVISGHGRLLSLLFPGAPPEKFPKSLEEALSMDLAMQRKNDPFYTIEEVVTSQQHRHTGRNCGRKFLPGEPIYRCKECGYDETCVLCIHCFHPDDHKGHHVYTSICSLLNTGICDCGDVEAWHNSLHCRAELSDSDLEDQDFDHDEGFQSVEMHQLIENALTEILDHFLDVFNQNIEPLPTIQKEITIKLREMEQANKANEKLEFLKDLQYTNEYILEHHEDGRFHRETNDLYEKDGGLVETQTPDYAVMVYNDEYHNYSQAIAALKQGAPDDKHTDKLTACIDGEGRAMLKCSKDLPNILSGFFAIRTNGLSATLTTWVEYIHQEACKYMIAWIKHGLTIPNAEFQQIFRESLGTVLCSEITNFAEKRDVSTIVDKHFPIKIPTDTKFRYADLSVLDRGNTIPLSHEKELAADATDSISATLNNTITPTSKPYFNSRLQHFLFFDNRYWKGLRKEIQDVIISTMASSVKFKPVFCTQLVQIFNHMSRSLAFMDREPQLCALRECVVQLFTCPTNAKMIFESGSFSSIMWSVIDIFAEFSRKDAGLLIWQKVQKTNPSKSYRFSFKQGFYAVETILSKINDPNLLLRTPEFIAIVTLCKLFNGAWKIKRKEGEHVLREDQNFIPYVEYTTSVFSIIQTIDKTLASRRDEVEEQLILNAIRLLSTFLGHRTCHYKIVHETHEVIKFKVSKQRVAFMNPVHTLLSFLMEKVPLEKALLAAADCEDFLTISDIPLRSIVLCSQIDVGFWVRNGVSVLRQSSYYKRTPDMASYMRDIHLCQLTFLGEKDNLVRLIYNTLERWELLSWLDGEEEFLHTQYEDKIVFIIQQFIAFVYQILAERHSFKKFQSFKEKEYYQIKKSIMYGLFMEPLSYSDLFSAMPEYLTESSNLFDQALHEVSIFVEPKGLEDNGVFKLKPELYRKIDPLQLPNMGNDFEHSASVIMSHLAEPGHDAKKVVLEPQLTHPKHMDEGARNLGAFTRTDAFAKVIFNLLQVCLDFDEGTFIYGLLHLVHAIFKDHELANGKNSIPGPYLSIPVCNLFLTIIDSKSAVFSESAIAKADFLLEFMIRRRPEAVLDSLLSCFGEQTIELYKSKKLNQGVNLEESERDRKKRLAKSRQEKILSKFSKQQSKFMKGDEFKLESKDGDVDMIDVDVSNEEHDHTCALCQDSESTDAFVIPLYHEASPIFRGGNIHDIGQLATIWGGFGNDDDHPTVYDEETLDAYKKDGTRGSRKVFFSCNHYIHYKCFKRYAQKKRFSTNAFICPVCQTFSNCVMPVSRKACKESEISVTDLLESNVVCPPISYIHDSDVNEDFSGIFNMFVEINKQNKYYDRQWAATPKFQRPEVALVLAVHWSNTISMLEISTRPLFLGNDSVLQGREQKYKTLRNVLSSIAWLYKVVGPPSLEHIPYVNSEGVTWNHNQLFQYIIRNSLFTAAPISDTITKGLALFGRQLIVDFVKGQSPKHIEKMFEEYTSSGGSGKVDESLLNTMRSICDIGIADEALNTKLYTLAYASLEKNLLPTIRRCLIFLKVLNDTLNSEGSRLILNEVDFETPFTEYANLTEYINTVIKEVTFCDSVDGLLRYSCGTNMDDPYLSRIPYEYTGIVKLVDLAPQLNTYLTNSRDVKLRDEHPAHMKNAGNRLDFKICLTCGVKVHARKDHTELIRHLGSHCFKPFGLFLIPNLNEVCLILTNPRCSISIPAPYLNFHGEAGRNAIQRGDLTTLNLRRYEHLNNIWLNNEVPGLISRVMGDEFRVLIISNGVVLNFNRNVLRPRRANTDELDGDSSSSEGEDNDDSAGGEARWEIRPDEFFEEAGIRLEDADPIPGGDIRDFFQFINNLRTDTDTFEDGQAEGAGRLGNFFVPRFEFIPNFRNLNGPAEEAEGEGAEDAEDDEDAD</sequence>
<dbReference type="Pfam" id="PF18995">
    <property type="entry name" value="PRT6_C"/>
    <property type="match status" value="1"/>
</dbReference>
<accession>A0A1G4J7M5</accession>
<dbReference type="PANTHER" id="PTHR21497:SF26">
    <property type="entry name" value="E3 UBIQUITIN-PROTEIN LIGASE UBR1"/>
    <property type="match status" value="1"/>
</dbReference>
<keyword evidence="4 10" id="KW-0479">Metal-binding</keyword>
<dbReference type="PANTHER" id="PTHR21497">
    <property type="entry name" value="UBIQUITIN LIGASE E3 ALPHA-RELATED"/>
    <property type="match status" value="1"/>
</dbReference>
<dbReference type="FunFam" id="2.10.110.30:FF:000002">
    <property type="entry name" value="Putative e3 ubiquitin-protein ligase ubr3"/>
    <property type="match status" value="1"/>
</dbReference>
<dbReference type="UniPathway" id="UPA00143"/>
<organism evidence="13 14">
    <name type="scientific">Lachancea dasiensis</name>
    <dbReference type="NCBI Taxonomy" id="1072105"/>
    <lineage>
        <taxon>Eukaryota</taxon>
        <taxon>Fungi</taxon>
        <taxon>Dikarya</taxon>
        <taxon>Ascomycota</taxon>
        <taxon>Saccharomycotina</taxon>
        <taxon>Saccharomycetes</taxon>
        <taxon>Saccharomycetales</taxon>
        <taxon>Saccharomycetaceae</taxon>
        <taxon>Lachancea</taxon>
    </lineage>
</organism>
<dbReference type="PROSITE" id="PS51157">
    <property type="entry name" value="ZF_UBR"/>
    <property type="match status" value="1"/>
</dbReference>
<dbReference type="SUPFAM" id="SSF57850">
    <property type="entry name" value="RING/U-box"/>
    <property type="match status" value="1"/>
</dbReference>
<feature type="compositionally biased region" description="Acidic residues" evidence="11">
    <location>
        <begin position="1823"/>
        <end position="1841"/>
    </location>
</feature>
<dbReference type="GO" id="GO:0071629">
    <property type="term" value="P:cytoplasm protein quality control by the ubiquitin-proteasome system"/>
    <property type="evidence" value="ECO:0007669"/>
    <property type="project" value="EnsemblFungi"/>
</dbReference>
<evidence type="ECO:0000256" key="9">
    <source>
        <dbReference type="PROSITE-ProRule" id="PRU00508"/>
    </source>
</evidence>
<dbReference type="OrthoDB" id="26387at2759"/>
<comment type="function">
    <text evidence="10">Ubiquitin ligase protein which is a component of the N-end rule pathway. Recognizes and binds to proteins bearing specific N-terminal residues that are destabilizing according to the N-end rule, leading to their ubiquitination and subsequent degradation.</text>
</comment>
<dbReference type="GO" id="GO:0008270">
    <property type="term" value="F:zinc ion binding"/>
    <property type="evidence" value="ECO:0007669"/>
    <property type="project" value="UniProtKB-UniRule"/>
</dbReference>
<dbReference type="InterPro" id="IPR003126">
    <property type="entry name" value="Znf_UBR"/>
</dbReference>
<name>A0A1G4J7M5_9SACH</name>
<dbReference type="InterPro" id="IPR044046">
    <property type="entry name" value="E3_ligase_UBR-like_C"/>
</dbReference>
<dbReference type="GO" id="GO:1904855">
    <property type="term" value="F:proteasome regulatory particle binding"/>
    <property type="evidence" value="ECO:0007669"/>
    <property type="project" value="EnsemblFungi"/>
</dbReference>
<dbReference type="GO" id="GO:0034620">
    <property type="term" value="P:cellular response to unfolded protein"/>
    <property type="evidence" value="ECO:0007669"/>
    <property type="project" value="EnsemblFungi"/>
</dbReference>
<dbReference type="Pfam" id="PF22960">
    <property type="entry name" value="WHD_UBR1"/>
    <property type="match status" value="1"/>
</dbReference>
<evidence type="ECO:0000256" key="7">
    <source>
        <dbReference type="ARBA" id="ARBA00022833"/>
    </source>
</evidence>
<gene>
    <name evidence="13" type="ORF">LADA_0D09868G</name>
</gene>
<evidence type="ECO:0000256" key="8">
    <source>
        <dbReference type="ARBA" id="ARBA00046341"/>
    </source>
</evidence>
<dbReference type="GO" id="GO:0072671">
    <property type="term" value="P:mitochondria-associated ubiquitin-dependent protein catabolic process"/>
    <property type="evidence" value="ECO:0007669"/>
    <property type="project" value="EnsemblFungi"/>
</dbReference>
<keyword evidence="7 10" id="KW-0862">Zinc</keyword>
<reference evidence="13 14" key="1">
    <citation type="submission" date="2016-03" db="EMBL/GenBank/DDBJ databases">
        <authorList>
            <person name="Devillers H."/>
        </authorList>
    </citation>
    <scope>NUCLEOTIDE SEQUENCE [LARGE SCALE GENOMIC DNA]</scope>
    <source>
        <strain evidence="13">CBS 10888</strain>
    </source>
</reference>
<dbReference type="EC" id="2.3.2.27" evidence="10"/>
<feature type="domain" description="UBR-type" evidence="12">
    <location>
        <begin position="111"/>
        <end position="184"/>
    </location>
</feature>
<dbReference type="GO" id="GO:0008540">
    <property type="term" value="C:proteasome regulatory particle, base subcomplex"/>
    <property type="evidence" value="ECO:0007669"/>
    <property type="project" value="EnsemblFungi"/>
</dbReference>
<keyword evidence="3 10" id="KW-0808">Transferase</keyword>
<dbReference type="GO" id="GO:1990303">
    <property type="term" value="C:UBR1-RAD6 ubiquitin ligase complex"/>
    <property type="evidence" value="ECO:0007669"/>
    <property type="project" value="EnsemblFungi"/>
</dbReference>
<evidence type="ECO:0000256" key="11">
    <source>
        <dbReference type="SAM" id="MobiDB-lite"/>
    </source>
</evidence>
<evidence type="ECO:0000256" key="4">
    <source>
        <dbReference type="ARBA" id="ARBA00022723"/>
    </source>
</evidence>
<keyword evidence="14" id="KW-1185">Reference proteome</keyword>
<evidence type="ECO:0000256" key="5">
    <source>
        <dbReference type="ARBA" id="ARBA00022771"/>
    </source>
</evidence>
<evidence type="ECO:0000256" key="6">
    <source>
        <dbReference type="ARBA" id="ARBA00022786"/>
    </source>
</evidence>
<dbReference type="GO" id="GO:0061630">
    <property type="term" value="F:ubiquitin protein ligase activity"/>
    <property type="evidence" value="ECO:0007669"/>
    <property type="project" value="UniProtKB-UniRule"/>
</dbReference>
<dbReference type="Gene3D" id="2.10.110.30">
    <property type="match status" value="1"/>
</dbReference>
<evidence type="ECO:0000259" key="12">
    <source>
        <dbReference type="PROSITE" id="PS51157"/>
    </source>
</evidence>
<keyword evidence="6 10" id="KW-0833">Ubl conjugation pathway</keyword>
<evidence type="ECO:0000256" key="2">
    <source>
        <dbReference type="ARBA" id="ARBA00004906"/>
    </source>
</evidence>
<dbReference type="GO" id="GO:0005737">
    <property type="term" value="C:cytoplasm"/>
    <property type="evidence" value="ECO:0007669"/>
    <property type="project" value="EnsemblFungi"/>
</dbReference>